<keyword evidence="2" id="KW-0902">Two-component regulatory system</keyword>
<dbReference type="PROSITE" id="PS50110">
    <property type="entry name" value="RESPONSE_REGULATORY"/>
    <property type="match status" value="1"/>
</dbReference>
<evidence type="ECO:0000313" key="5">
    <source>
        <dbReference type="EMBL" id="EMA17284.1"/>
    </source>
</evidence>
<dbReference type="Pfam" id="PF00072">
    <property type="entry name" value="Response_reg"/>
    <property type="match status" value="1"/>
</dbReference>
<sequence length="128" mass="14387">MSPDVTILYVEDEVGFQELLIDYCSEEDLDVAIETADNGKEAVQVQQENSIDCIVSDYHMPKLNGVEMFEQLRERGVSIPVIFYTSSRTIAEQIPAKEQTPPAAILHKSDSTFQEVFEEVCRAVLTEA</sequence>
<dbReference type="InterPro" id="IPR001789">
    <property type="entry name" value="Sig_transdc_resp-reg_receiver"/>
</dbReference>
<dbReference type="SMART" id="SM00448">
    <property type="entry name" value="REC"/>
    <property type="match status" value="1"/>
</dbReference>
<reference evidence="5 6" key="1">
    <citation type="journal article" date="2014" name="PLoS Genet.">
        <title>Phylogenetically driven sequencing of extremely halophilic archaea reveals strategies for static and dynamic osmo-response.</title>
        <authorList>
            <person name="Becker E.A."/>
            <person name="Seitzer P.M."/>
            <person name="Tritt A."/>
            <person name="Larsen D."/>
            <person name="Krusor M."/>
            <person name="Yao A.I."/>
            <person name="Wu D."/>
            <person name="Madern D."/>
            <person name="Eisen J.A."/>
            <person name="Darling A.E."/>
            <person name="Facciotti M.T."/>
        </authorList>
    </citation>
    <scope>NUCLEOTIDE SEQUENCE [LARGE SCALE GENOMIC DNA]</scope>
    <source>
        <strain evidence="5 6">ATCC 33799</strain>
    </source>
</reference>
<keyword evidence="6" id="KW-1185">Reference proteome</keyword>
<dbReference type="RefSeq" id="WP_007189246.1">
    <property type="nucleotide sequence ID" value="NZ_AOLS01000061.1"/>
</dbReference>
<gene>
    <name evidence="5" type="ORF">C435_11305</name>
</gene>
<name>M0KAT2_9EURY</name>
<dbReference type="EMBL" id="AOLS01000061">
    <property type="protein sequence ID" value="EMA17284.1"/>
    <property type="molecule type" value="Genomic_DNA"/>
</dbReference>
<dbReference type="AlphaFoldDB" id="M0KAT2"/>
<organism evidence="5 6">
    <name type="scientific">Haloarcula marismortui ATCC 33799</name>
    <dbReference type="NCBI Taxonomy" id="662475"/>
    <lineage>
        <taxon>Archaea</taxon>
        <taxon>Methanobacteriati</taxon>
        <taxon>Methanobacteriota</taxon>
        <taxon>Stenosarchaea group</taxon>
        <taxon>Halobacteria</taxon>
        <taxon>Halobacteriales</taxon>
        <taxon>Haloarculaceae</taxon>
        <taxon>Haloarcula</taxon>
    </lineage>
</organism>
<evidence type="ECO:0000256" key="2">
    <source>
        <dbReference type="ARBA" id="ARBA00023012"/>
    </source>
</evidence>
<dbReference type="SUPFAM" id="SSF52172">
    <property type="entry name" value="CheY-like"/>
    <property type="match status" value="1"/>
</dbReference>
<dbReference type="PANTHER" id="PTHR44591:SF14">
    <property type="entry name" value="PROTEIN PILG"/>
    <property type="match status" value="1"/>
</dbReference>
<dbReference type="GO" id="GO:0000160">
    <property type="term" value="P:phosphorelay signal transduction system"/>
    <property type="evidence" value="ECO:0007669"/>
    <property type="project" value="UniProtKB-KW"/>
</dbReference>
<evidence type="ECO:0000313" key="6">
    <source>
        <dbReference type="Proteomes" id="UP000011687"/>
    </source>
</evidence>
<evidence type="ECO:0000256" key="3">
    <source>
        <dbReference type="PROSITE-ProRule" id="PRU00169"/>
    </source>
</evidence>
<proteinExistence type="predicted"/>
<keyword evidence="1 3" id="KW-0597">Phosphoprotein</keyword>
<dbReference type="PANTHER" id="PTHR44591">
    <property type="entry name" value="STRESS RESPONSE REGULATOR PROTEIN 1"/>
    <property type="match status" value="1"/>
</dbReference>
<feature type="domain" description="Response regulatory" evidence="4">
    <location>
        <begin position="6"/>
        <end position="123"/>
    </location>
</feature>
<accession>M0KAT2</accession>
<feature type="modified residue" description="4-aspartylphosphate" evidence="3">
    <location>
        <position position="57"/>
    </location>
</feature>
<dbReference type="CDD" id="cd00156">
    <property type="entry name" value="REC"/>
    <property type="match status" value="1"/>
</dbReference>
<dbReference type="InterPro" id="IPR050595">
    <property type="entry name" value="Bact_response_regulator"/>
</dbReference>
<evidence type="ECO:0000256" key="1">
    <source>
        <dbReference type="ARBA" id="ARBA00022553"/>
    </source>
</evidence>
<dbReference type="Proteomes" id="UP000011687">
    <property type="component" value="Unassembled WGS sequence"/>
</dbReference>
<comment type="caution">
    <text evidence="5">The sequence shown here is derived from an EMBL/GenBank/DDBJ whole genome shotgun (WGS) entry which is preliminary data.</text>
</comment>
<dbReference type="Gene3D" id="3.40.50.2300">
    <property type="match status" value="1"/>
</dbReference>
<evidence type="ECO:0000259" key="4">
    <source>
        <dbReference type="PROSITE" id="PS50110"/>
    </source>
</evidence>
<dbReference type="InterPro" id="IPR011006">
    <property type="entry name" value="CheY-like_superfamily"/>
</dbReference>
<protein>
    <submittedName>
        <fullName evidence="5">HTR-like protein</fullName>
    </submittedName>
</protein>